<dbReference type="EMBL" id="BOMM01000012">
    <property type="protein sequence ID" value="GIE09744.1"/>
    <property type="molecule type" value="Genomic_DNA"/>
</dbReference>
<reference evidence="1" key="1">
    <citation type="submission" date="2021-01" db="EMBL/GenBank/DDBJ databases">
        <title>Whole genome shotgun sequence of Actinoplanes ferrugineus NBRC 15555.</title>
        <authorList>
            <person name="Komaki H."/>
            <person name="Tamura T."/>
        </authorList>
    </citation>
    <scope>NUCLEOTIDE SEQUENCE</scope>
    <source>
        <strain evidence="1">NBRC 15555</strain>
    </source>
</reference>
<dbReference type="AlphaFoldDB" id="A0A919IZR5"/>
<dbReference type="Proteomes" id="UP000598174">
    <property type="component" value="Unassembled WGS sequence"/>
</dbReference>
<keyword evidence="2" id="KW-1185">Reference proteome</keyword>
<proteinExistence type="predicted"/>
<protein>
    <recommendedName>
        <fullName evidence="3">DUF4166 domain-containing protein</fullName>
    </recommendedName>
</protein>
<gene>
    <name evidence="1" type="ORF">Afe05nite_15840</name>
</gene>
<sequence length="139" mass="15132">MKARFRVSVIGYPFPSARLPGEIVRDHGQGAGEKFFVDGDLASPGRSRFAGRFFRSWLMSRHRWLFAPSVGGDVLGRLELRFSGFRLLARSYAAISPLVGADGSPPSGSVRAIVRPSSVRALIGADARERTDVRADDQG</sequence>
<evidence type="ECO:0000313" key="1">
    <source>
        <dbReference type="EMBL" id="GIE09744.1"/>
    </source>
</evidence>
<name>A0A919IZR5_9ACTN</name>
<evidence type="ECO:0000313" key="2">
    <source>
        <dbReference type="Proteomes" id="UP000598174"/>
    </source>
</evidence>
<evidence type="ECO:0008006" key="3">
    <source>
        <dbReference type="Google" id="ProtNLM"/>
    </source>
</evidence>
<organism evidence="1 2">
    <name type="scientific">Paractinoplanes ferrugineus</name>
    <dbReference type="NCBI Taxonomy" id="113564"/>
    <lineage>
        <taxon>Bacteria</taxon>
        <taxon>Bacillati</taxon>
        <taxon>Actinomycetota</taxon>
        <taxon>Actinomycetes</taxon>
        <taxon>Micromonosporales</taxon>
        <taxon>Micromonosporaceae</taxon>
        <taxon>Paractinoplanes</taxon>
    </lineage>
</organism>
<comment type="caution">
    <text evidence="1">The sequence shown here is derived from an EMBL/GenBank/DDBJ whole genome shotgun (WGS) entry which is preliminary data.</text>
</comment>
<accession>A0A919IZR5</accession>